<keyword evidence="1" id="KW-0677">Repeat</keyword>
<protein>
    <recommendedName>
        <fullName evidence="6">Tetratricopeptide repeat protein</fullName>
    </recommendedName>
</protein>
<evidence type="ECO:0000256" key="2">
    <source>
        <dbReference type="ARBA" id="ARBA00022803"/>
    </source>
</evidence>
<sequence length="636" mass="69788">MSPVRLSQLQWLALSALLGLVFLVYWPGLTGGMVFDDFPNLVNNTPLHVSWHSGWRAWLAAMFSSPSSELQRPLAMLTFAVNHALTGLDPYWMKLTNVGIHALNTALVYGLCRRLLAALDPTSDRNPRIALWVAAAWALNPINLTAVLYIVQRMESLSHTFVFAGLWLYLVGRARLLANGRGWLPLLGGLVGGTLAGALAKESAVLLPVYALAIEWMLFDRSQRNRLHERRVLGTFGLTLVLPGLIGLAWVLPRVTGAAYAGRLFGPGQRMLTESRVVADYLHWTLAPDLRAMGLYHDNIQLSQGLFSPPSTVVSLLLLTLLVVLMLKLRRHRPLASLGIAWFLLAQLITATVIPLELMFEHRNYFASLGLCLVLGDLCLRAPNNPKGRQLGAVFAGVLLLLYAGMTAARVNDWRNPLQHSLAEATRHPQSPRATYDLARNYVVLTGYRADSPYIDKAMAALEQAMAAPGSSPLPESTALVLAARTGRALHPRWWNGVERKLRERPIGPQETGALAHLAQCQIDGACSFPRPEMEAVFAAARRDPPLADVLSVRGNYALNILGDPSAALALWVEATQHAPTVAQYRISVAKLLIAMDRGDEAAPQIEALRRLGKLGQHEDEARELDRLAAAARPPR</sequence>
<feature type="transmembrane region" description="Helical" evidence="3">
    <location>
        <begin position="334"/>
        <end position="356"/>
    </location>
</feature>
<gene>
    <name evidence="4" type="ORF">J2X06_002316</name>
</gene>
<organism evidence="4 5">
    <name type="scientific">Lysobacter niastensis</name>
    <dbReference type="NCBI Taxonomy" id="380629"/>
    <lineage>
        <taxon>Bacteria</taxon>
        <taxon>Pseudomonadati</taxon>
        <taxon>Pseudomonadota</taxon>
        <taxon>Gammaproteobacteria</taxon>
        <taxon>Lysobacterales</taxon>
        <taxon>Lysobacteraceae</taxon>
        <taxon>Lysobacter</taxon>
    </lineage>
</organism>
<comment type="caution">
    <text evidence="4">The sequence shown here is derived from an EMBL/GenBank/DDBJ whole genome shotgun (WGS) entry which is preliminary data.</text>
</comment>
<feature type="transmembrane region" description="Helical" evidence="3">
    <location>
        <begin position="232"/>
        <end position="252"/>
    </location>
</feature>
<dbReference type="Proteomes" id="UP001251524">
    <property type="component" value="Unassembled WGS sequence"/>
</dbReference>
<evidence type="ECO:0000313" key="4">
    <source>
        <dbReference type="EMBL" id="MDR7135107.1"/>
    </source>
</evidence>
<evidence type="ECO:0000313" key="5">
    <source>
        <dbReference type="Proteomes" id="UP001251524"/>
    </source>
</evidence>
<keyword evidence="5" id="KW-1185">Reference proteome</keyword>
<feature type="transmembrane region" description="Helical" evidence="3">
    <location>
        <begin position="157"/>
        <end position="176"/>
    </location>
</feature>
<dbReference type="InterPro" id="IPR052346">
    <property type="entry name" value="O-mannosyl-transferase_TMTC"/>
</dbReference>
<feature type="transmembrane region" description="Helical" evidence="3">
    <location>
        <begin position="12"/>
        <end position="35"/>
    </location>
</feature>
<evidence type="ECO:0008006" key="6">
    <source>
        <dbReference type="Google" id="ProtNLM"/>
    </source>
</evidence>
<feature type="transmembrane region" description="Helical" evidence="3">
    <location>
        <begin position="129"/>
        <end position="151"/>
    </location>
</feature>
<feature type="transmembrane region" description="Helical" evidence="3">
    <location>
        <begin position="205"/>
        <end position="220"/>
    </location>
</feature>
<name>A0ABU1WCL8_9GAMM</name>
<feature type="transmembrane region" description="Helical" evidence="3">
    <location>
        <begin position="306"/>
        <end position="327"/>
    </location>
</feature>
<accession>A0ABU1WCL8</accession>
<reference evidence="4 5" key="1">
    <citation type="submission" date="2023-07" db="EMBL/GenBank/DDBJ databases">
        <title>Sorghum-associated microbial communities from plants grown in Nebraska, USA.</title>
        <authorList>
            <person name="Schachtman D."/>
        </authorList>
    </citation>
    <scope>NUCLEOTIDE SEQUENCE [LARGE SCALE GENOMIC DNA]</scope>
    <source>
        <strain evidence="4 5">BE198</strain>
    </source>
</reference>
<keyword evidence="3" id="KW-0812">Transmembrane</keyword>
<evidence type="ECO:0000256" key="3">
    <source>
        <dbReference type="SAM" id="Phobius"/>
    </source>
</evidence>
<keyword evidence="2" id="KW-0802">TPR repeat</keyword>
<evidence type="ECO:0000256" key="1">
    <source>
        <dbReference type="ARBA" id="ARBA00022737"/>
    </source>
</evidence>
<dbReference type="PANTHER" id="PTHR44227:SF3">
    <property type="entry name" value="PROTEIN O-MANNOSYL-TRANSFERASE TMTC4"/>
    <property type="match status" value="1"/>
</dbReference>
<dbReference type="EMBL" id="JAVDVY010000002">
    <property type="protein sequence ID" value="MDR7135107.1"/>
    <property type="molecule type" value="Genomic_DNA"/>
</dbReference>
<keyword evidence="3" id="KW-0472">Membrane</keyword>
<dbReference type="PANTHER" id="PTHR44227">
    <property type="match status" value="1"/>
</dbReference>
<proteinExistence type="predicted"/>
<keyword evidence="3" id="KW-1133">Transmembrane helix</keyword>
<dbReference type="RefSeq" id="WP_310062508.1">
    <property type="nucleotide sequence ID" value="NZ_JAVDVY010000002.1"/>
</dbReference>